<organism evidence="1 2">
    <name type="scientific">Acinetobacter amyesii</name>
    <dbReference type="NCBI Taxonomy" id="2942470"/>
    <lineage>
        <taxon>Bacteria</taxon>
        <taxon>Pseudomonadati</taxon>
        <taxon>Pseudomonadota</taxon>
        <taxon>Gammaproteobacteria</taxon>
        <taxon>Moraxellales</taxon>
        <taxon>Moraxellaceae</taxon>
        <taxon>Acinetobacter</taxon>
    </lineage>
</organism>
<keyword evidence="2" id="KW-1185">Reference proteome</keyword>
<sequence>MEKLLATAAVFALMLWIWSEYFRAIPHLEQTGVLKNFQVTPTQAFSGEYVLLDKRYYSASSRTLHPAAPTVVGGFQDLAYVSNIDLLLSSGANDIQSLKYHLEWSQQNRCFSVQAKDVPSIQIEQLKSELQNVSVIAQSEDVANCIRRLKSGDRVEILGEWVDVHSIKTGKSYNTYNVLNKKPCHILKINAIRLIKD</sequence>
<accession>A0A1T1H4N9</accession>
<dbReference type="EMBL" id="MVKX01000002">
    <property type="protein sequence ID" value="OOV84828.1"/>
    <property type="molecule type" value="Genomic_DNA"/>
</dbReference>
<comment type="caution">
    <text evidence="1">The sequence shown here is derived from an EMBL/GenBank/DDBJ whole genome shotgun (WGS) entry which is preliminary data.</text>
</comment>
<evidence type="ECO:0000313" key="2">
    <source>
        <dbReference type="Proteomes" id="UP000191160"/>
    </source>
</evidence>
<gene>
    <name evidence="1" type="ORF">B1202_04150</name>
</gene>
<dbReference type="Proteomes" id="UP000191160">
    <property type="component" value="Unassembled WGS sequence"/>
</dbReference>
<reference evidence="1 2" key="1">
    <citation type="submission" date="2017-02" db="EMBL/GenBank/DDBJ databases">
        <title>Acinetobacter sp. ANC 4945, whole genome shotgun sequencing project.</title>
        <authorList>
            <person name="Radolfova-Krizova L."/>
            <person name="Al Atrouni A."/>
            <person name="Nemec A."/>
        </authorList>
    </citation>
    <scope>NUCLEOTIDE SEQUENCE [LARGE SCALE GENOMIC DNA]</scope>
    <source>
        <strain evidence="1 2">ANC 4945</strain>
    </source>
</reference>
<dbReference type="AlphaFoldDB" id="A0A1T1H4N9"/>
<name>A0A1T1H4N9_9GAMM</name>
<evidence type="ECO:0000313" key="1">
    <source>
        <dbReference type="EMBL" id="OOV84828.1"/>
    </source>
</evidence>
<proteinExistence type="predicted"/>
<dbReference type="RefSeq" id="WP_078189328.1">
    <property type="nucleotide sequence ID" value="NZ_JAMCOZ010000005.1"/>
</dbReference>
<protein>
    <submittedName>
        <fullName evidence="1">Uncharacterized protein</fullName>
    </submittedName>
</protein>